<sequence>MMFGSAKRFSSFVFSRFTLLLATKNTGFAFWDDNKDIEGREKKKRFILPEELVNDRVILKSLKHP</sequence>
<dbReference type="AlphaFoldDB" id="A0A9K3ED12"/>
<protein>
    <submittedName>
        <fullName evidence="2">Uncharacterized protein</fullName>
    </submittedName>
</protein>
<name>A0A9K3ED12_HELAN</name>
<feature type="chain" id="PRO_5039935015" evidence="1">
    <location>
        <begin position="30"/>
        <end position="65"/>
    </location>
</feature>
<keyword evidence="1" id="KW-0732">Signal</keyword>
<evidence type="ECO:0000313" key="3">
    <source>
        <dbReference type="Proteomes" id="UP000215914"/>
    </source>
</evidence>
<reference evidence="2" key="1">
    <citation type="journal article" date="2017" name="Nature">
        <title>The sunflower genome provides insights into oil metabolism, flowering and Asterid evolution.</title>
        <authorList>
            <person name="Badouin H."/>
            <person name="Gouzy J."/>
            <person name="Grassa C.J."/>
            <person name="Murat F."/>
            <person name="Staton S.E."/>
            <person name="Cottret L."/>
            <person name="Lelandais-Briere C."/>
            <person name="Owens G.L."/>
            <person name="Carrere S."/>
            <person name="Mayjonade B."/>
            <person name="Legrand L."/>
            <person name="Gill N."/>
            <person name="Kane N.C."/>
            <person name="Bowers J.E."/>
            <person name="Hubner S."/>
            <person name="Bellec A."/>
            <person name="Berard A."/>
            <person name="Berges H."/>
            <person name="Blanchet N."/>
            <person name="Boniface M.C."/>
            <person name="Brunel D."/>
            <person name="Catrice O."/>
            <person name="Chaidir N."/>
            <person name="Claudel C."/>
            <person name="Donnadieu C."/>
            <person name="Faraut T."/>
            <person name="Fievet G."/>
            <person name="Helmstetter N."/>
            <person name="King M."/>
            <person name="Knapp S.J."/>
            <person name="Lai Z."/>
            <person name="Le Paslier M.C."/>
            <person name="Lippi Y."/>
            <person name="Lorenzon L."/>
            <person name="Mandel J.R."/>
            <person name="Marage G."/>
            <person name="Marchand G."/>
            <person name="Marquand E."/>
            <person name="Bret-Mestries E."/>
            <person name="Morien E."/>
            <person name="Nambeesan S."/>
            <person name="Nguyen T."/>
            <person name="Pegot-Espagnet P."/>
            <person name="Pouilly N."/>
            <person name="Raftis F."/>
            <person name="Sallet E."/>
            <person name="Schiex T."/>
            <person name="Thomas J."/>
            <person name="Vandecasteele C."/>
            <person name="Vares D."/>
            <person name="Vear F."/>
            <person name="Vautrin S."/>
            <person name="Crespi M."/>
            <person name="Mangin B."/>
            <person name="Burke J.M."/>
            <person name="Salse J."/>
            <person name="Munos S."/>
            <person name="Vincourt P."/>
            <person name="Rieseberg L.H."/>
            <person name="Langlade N.B."/>
        </authorList>
    </citation>
    <scope>NUCLEOTIDE SEQUENCE</scope>
    <source>
        <tissue evidence="2">Leaves</tissue>
    </source>
</reference>
<keyword evidence="3" id="KW-1185">Reference proteome</keyword>
<gene>
    <name evidence="2" type="ORF">HanXRQr2_Chr14g0657391</name>
</gene>
<organism evidence="2 3">
    <name type="scientific">Helianthus annuus</name>
    <name type="common">Common sunflower</name>
    <dbReference type="NCBI Taxonomy" id="4232"/>
    <lineage>
        <taxon>Eukaryota</taxon>
        <taxon>Viridiplantae</taxon>
        <taxon>Streptophyta</taxon>
        <taxon>Embryophyta</taxon>
        <taxon>Tracheophyta</taxon>
        <taxon>Spermatophyta</taxon>
        <taxon>Magnoliopsida</taxon>
        <taxon>eudicotyledons</taxon>
        <taxon>Gunneridae</taxon>
        <taxon>Pentapetalae</taxon>
        <taxon>asterids</taxon>
        <taxon>campanulids</taxon>
        <taxon>Asterales</taxon>
        <taxon>Asteraceae</taxon>
        <taxon>Asteroideae</taxon>
        <taxon>Heliantheae alliance</taxon>
        <taxon>Heliantheae</taxon>
        <taxon>Helianthus</taxon>
    </lineage>
</organism>
<reference evidence="2" key="2">
    <citation type="submission" date="2020-06" db="EMBL/GenBank/DDBJ databases">
        <title>Helianthus annuus Genome sequencing and assembly Release 2.</title>
        <authorList>
            <person name="Gouzy J."/>
            <person name="Langlade N."/>
            <person name="Munos S."/>
        </authorList>
    </citation>
    <scope>NUCLEOTIDE SEQUENCE</scope>
    <source>
        <tissue evidence="2">Leaves</tissue>
    </source>
</reference>
<dbReference type="EMBL" id="MNCJ02000329">
    <property type="protein sequence ID" value="KAF5770254.1"/>
    <property type="molecule type" value="Genomic_DNA"/>
</dbReference>
<proteinExistence type="predicted"/>
<feature type="signal peptide" evidence="1">
    <location>
        <begin position="1"/>
        <end position="29"/>
    </location>
</feature>
<evidence type="ECO:0000256" key="1">
    <source>
        <dbReference type="SAM" id="SignalP"/>
    </source>
</evidence>
<dbReference type="Gramene" id="mRNA:HanXRQr2_Chr14g0657391">
    <property type="protein sequence ID" value="mRNA:HanXRQr2_Chr14g0657391"/>
    <property type="gene ID" value="HanXRQr2_Chr14g0657391"/>
</dbReference>
<dbReference type="Proteomes" id="UP000215914">
    <property type="component" value="Unassembled WGS sequence"/>
</dbReference>
<accession>A0A9K3ED12</accession>
<evidence type="ECO:0000313" key="2">
    <source>
        <dbReference type="EMBL" id="KAF5770254.1"/>
    </source>
</evidence>
<comment type="caution">
    <text evidence="2">The sequence shown here is derived from an EMBL/GenBank/DDBJ whole genome shotgun (WGS) entry which is preliminary data.</text>
</comment>